<dbReference type="EMBL" id="WOFH01000007">
    <property type="protein sequence ID" value="MUN39096.1"/>
    <property type="molecule type" value="Genomic_DNA"/>
</dbReference>
<protein>
    <recommendedName>
        <fullName evidence="5">HTH cro/C1-type domain-containing protein</fullName>
    </recommendedName>
</protein>
<name>A0A7K1L4B8_9ACTN</name>
<feature type="compositionally biased region" description="Polar residues" evidence="2">
    <location>
        <begin position="1"/>
        <end position="11"/>
    </location>
</feature>
<feature type="region of interest" description="Disordered" evidence="2">
    <location>
        <begin position="1"/>
        <end position="20"/>
    </location>
</feature>
<feature type="region of interest" description="Disordered" evidence="2">
    <location>
        <begin position="312"/>
        <end position="388"/>
    </location>
</feature>
<gene>
    <name evidence="3" type="ORF">GNZ18_21200</name>
</gene>
<keyword evidence="4" id="KW-1185">Reference proteome</keyword>
<keyword evidence="1" id="KW-0175">Coiled coil</keyword>
<evidence type="ECO:0008006" key="5">
    <source>
        <dbReference type="Google" id="ProtNLM"/>
    </source>
</evidence>
<evidence type="ECO:0000313" key="3">
    <source>
        <dbReference type="EMBL" id="MUN39096.1"/>
    </source>
</evidence>
<dbReference type="RefSeq" id="WP_156218271.1">
    <property type="nucleotide sequence ID" value="NZ_WOFH01000007.1"/>
</dbReference>
<feature type="compositionally biased region" description="Basic and acidic residues" evidence="2">
    <location>
        <begin position="378"/>
        <end position="388"/>
    </location>
</feature>
<organism evidence="3 4">
    <name type="scientific">Actinomadura litoris</name>
    <dbReference type="NCBI Taxonomy" id="2678616"/>
    <lineage>
        <taxon>Bacteria</taxon>
        <taxon>Bacillati</taxon>
        <taxon>Actinomycetota</taxon>
        <taxon>Actinomycetes</taxon>
        <taxon>Streptosporangiales</taxon>
        <taxon>Thermomonosporaceae</taxon>
        <taxon>Actinomadura</taxon>
    </lineage>
</organism>
<feature type="compositionally biased region" description="Gly residues" evidence="2">
    <location>
        <begin position="351"/>
        <end position="360"/>
    </location>
</feature>
<feature type="coiled-coil region" evidence="1">
    <location>
        <begin position="138"/>
        <end position="211"/>
    </location>
</feature>
<evidence type="ECO:0000256" key="2">
    <source>
        <dbReference type="SAM" id="MobiDB-lite"/>
    </source>
</evidence>
<dbReference type="AlphaFoldDB" id="A0A7K1L4B8"/>
<comment type="caution">
    <text evidence="3">The sequence shown here is derived from an EMBL/GenBank/DDBJ whole genome shotgun (WGS) entry which is preliminary data.</text>
</comment>
<evidence type="ECO:0000256" key="1">
    <source>
        <dbReference type="SAM" id="Coils"/>
    </source>
</evidence>
<proteinExistence type="predicted"/>
<dbReference type="Proteomes" id="UP000432015">
    <property type="component" value="Unassembled WGS sequence"/>
</dbReference>
<feature type="compositionally biased region" description="Low complexity" evidence="2">
    <location>
        <begin position="319"/>
        <end position="329"/>
    </location>
</feature>
<accession>A0A7K1L4B8</accession>
<evidence type="ECO:0000313" key="4">
    <source>
        <dbReference type="Proteomes" id="UP000432015"/>
    </source>
</evidence>
<reference evidence="3 4" key="1">
    <citation type="submission" date="2019-11" db="EMBL/GenBank/DDBJ databases">
        <authorList>
            <person name="Cao P."/>
        </authorList>
    </citation>
    <scope>NUCLEOTIDE SEQUENCE [LARGE SCALE GENOMIC DNA]</scope>
    <source>
        <strain evidence="3 4">NEAU-AAG5</strain>
    </source>
</reference>
<sequence length="388" mass="42721">MTDIAYSTSAAPRTPTGFKPLDPGLSPEVLAWTNELRRIWVATGMSLSRFAGRYPIDKGTLSRYLNGKRVPREQWFLNTLLTLLAERGKEVSKDVRDHLIGLQPAALESAQPGEYRRRLASDELEIAVIRRDEAERYARCIEEELAERVRQVGELKEQHERLRAAWDADRMAARAEKDHLDQEIAALASRLARARERAADAESRCHHLERLLDQLEGPALPATHDFLRGIDLTDPNAVTDLMDAMLKAAMREQVEVLADRVAAEAFVRDTADVACLLEAMLKAGTRSQAVLLAGRAAVDHPRLLPIRRDPAAGRDARCGRAGAGANARGAVRRRHPSPEHPRCDSPVGRRAQGGGDGGAHVGAHRARRGGGSGPLHLRSFDHERDPAA</sequence>